<comment type="caution">
    <text evidence="2">The sequence shown here is derived from an EMBL/GenBank/DDBJ whole genome shotgun (WGS) entry which is preliminary data.</text>
</comment>
<evidence type="ECO:0000313" key="3">
    <source>
        <dbReference type="Proteomes" id="UP000298050"/>
    </source>
</evidence>
<dbReference type="InterPro" id="IPR034154">
    <property type="entry name" value="TOPRIM_DnaG/twinkle"/>
</dbReference>
<feature type="domain" description="Toprim" evidence="1">
    <location>
        <begin position="221"/>
        <end position="316"/>
    </location>
</feature>
<dbReference type="EMBL" id="SRLE01000006">
    <property type="protein sequence ID" value="TGD74156.1"/>
    <property type="molecule type" value="Genomic_DNA"/>
</dbReference>
<evidence type="ECO:0000313" key="2">
    <source>
        <dbReference type="EMBL" id="TGD74156.1"/>
    </source>
</evidence>
<dbReference type="CDD" id="cd01029">
    <property type="entry name" value="TOPRIM_primases"/>
    <property type="match status" value="1"/>
</dbReference>
<sequence length="323" mass="35923">MRGGKNEKLRHRPGTGRHPKLRSTILPEIWGWLVFDYHRQFADAIFHDIGAIIEPIADGQLHRFDDPSGKHRNRACWYVFHLDSRPAGAYGNWRTGIQSTWRGDTPNHGTRVEREHTSELVRQAREKRERQNAAAAERAKFIWNQAQPATLAHEYLASKKIPAIGLRVYQSTLLAPLRSVSGELVNLQRIYPDGTKRFLHGGRVTGTFWLLGREVPRSGKLYIAEGVATAATIANTLHTPVVAAMTAGNILPVAQSIRGHHPELSIVIAADNDHATPGNPGLSKGMEAARQVQAGLTWPTVCHLPDCRCTDFNDTANCERSPQ</sequence>
<dbReference type="Pfam" id="PF13362">
    <property type="entry name" value="Toprim_3"/>
    <property type="match status" value="1"/>
</dbReference>
<protein>
    <recommendedName>
        <fullName evidence="1">Toprim domain-containing protein</fullName>
    </recommendedName>
</protein>
<dbReference type="OrthoDB" id="9763644at2"/>
<gene>
    <name evidence="2" type="ORF">E4634_08470</name>
</gene>
<reference evidence="2 3" key="1">
    <citation type="submission" date="2019-04" db="EMBL/GenBank/DDBJ databases">
        <title>Taxonomy of novel Haliea sp. from mangrove soil of West Coast of India.</title>
        <authorList>
            <person name="Verma A."/>
            <person name="Kumar P."/>
            <person name="Krishnamurthi S."/>
        </authorList>
    </citation>
    <scope>NUCLEOTIDE SEQUENCE [LARGE SCALE GENOMIC DNA]</scope>
    <source>
        <strain evidence="2 3">SAOS-164</strain>
    </source>
</reference>
<organism evidence="2 3">
    <name type="scientific">Mangrovimicrobium sediminis</name>
    <dbReference type="NCBI Taxonomy" id="2562682"/>
    <lineage>
        <taxon>Bacteria</taxon>
        <taxon>Pseudomonadati</taxon>
        <taxon>Pseudomonadota</taxon>
        <taxon>Gammaproteobacteria</taxon>
        <taxon>Cellvibrionales</taxon>
        <taxon>Halieaceae</taxon>
        <taxon>Mangrovimicrobium</taxon>
    </lineage>
</organism>
<accession>A0A4Z0M3X6</accession>
<proteinExistence type="predicted"/>
<keyword evidence="3" id="KW-1185">Reference proteome</keyword>
<dbReference type="InterPro" id="IPR006171">
    <property type="entry name" value="TOPRIM_dom"/>
</dbReference>
<dbReference type="AlphaFoldDB" id="A0A4Z0M3X6"/>
<name>A0A4Z0M3X6_9GAMM</name>
<evidence type="ECO:0000259" key="1">
    <source>
        <dbReference type="Pfam" id="PF13362"/>
    </source>
</evidence>
<dbReference type="Proteomes" id="UP000298050">
    <property type="component" value="Unassembled WGS sequence"/>
</dbReference>